<evidence type="ECO:0000256" key="6">
    <source>
        <dbReference type="ARBA" id="ARBA00023136"/>
    </source>
</evidence>
<dbReference type="PROSITE" id="PS50928">
    <property type="entry name" value="ABC_TM1"/>
    <property type="match status" value="1"/>
</dbReference>
<name>A0A6N8HVR7_9FIRM</name>
<comment type="similarity">
    <text evidence="7">Belongs to the binding-protein-dependent transport system permease family.</text>
</comment>
<evidence type="ECO:0000313" key="10">
    <source>
        <dbReference type="Proteomes" id="UP000469440"/>
    </source>
</evidence>
<dbReference type="RefSeq" id="WP_066645002.1">
    <property type="nucleotide sequence ID" value="NZ_VWXL01000014.1"/>
</dbReference>
<gene>
    <name evidence="9" type="primary">sugA</name>
    <name evidence="9" type="ORF">CAFE_04770</name>
</gene>
<protein>
    <submittedName>
        <fullName evidence="9">Trehalose transport system permease protein SugA</fullName>
    </submittedName>
</protein>
<comment type="subcellular location">
    <subcellularLocation>
        <location evidence="1 7">Cell membrane</location>
        <topology evidence="1 7">Multi-pass membrane protein</topology>
    </subcellularLocation>
</comment>
<reference evidence="9 10" key="1">
    <citation type="submission" date="2019-09" db="EMBL/GenBank/DDBJ databases">
        <title>Genome sequence of Clostridium sp. EA1.</title>
        <authorList>
            <person name="Poehlein A."/>
            <person name="Bengelsdorf F.R."/>
            <person name="Daniel R."/>
        </authorList>
    </citation>
    <scope>NUCLEOTIDE SEQUENCE [LARGE SCALE GENOMIC DNA]</scope>
    <source>
        <strain evidence="9 10">EA1</strain>
    </source>
</reference>
<dbReference type="PANTHER" id="PTHR30193">
    <property type="entry name" value="ABC TRANSPORTER PERMEASE PROTEIN"/>
    <property type="match status" value="1"/>
</dbReference>
<dbReference type="GO" id="GO:0005886">
    <property type="term" value="C:plasma membrane"/>
    <property type="evidence" value="ECO:0007669"/>
    <property type="project" value="UniProtKB-SubCell"/>
</dbReference>
<dbReference type="OrthoDB" id="9786413at2"/>
<dbReference type="SUPFAM" id="SSF161098">
    <property type="entry name" value="MetI-like"/>
    <property type="match status" value="1"/>
</dbReference>
<evidence type="ECO:0000256" key="4">
    <source>
        <dbReference type="ARBA" id="ARBA00022692"/>
    </source>
</evidence>
<comment type="caution">
    <text evidence="9">The sequence shown here is derived from an EMBL/GenBank/DDBJ whole genome shotgun (WGS) entry which is preliminary data.</text>
</comment>
<evidence type="ECO:0000256" key="3">
    <source>
        <dbReference type="ARBA" id="ARBA00022475"/>
    </source>
</evidence>
<dbReference type="InterPro" id="IPR000515">
    <property type="entry name" value="MetI-like"/>
</dbReference>
<keyword evidence="3" id="KW-1003">Cell membrane</keyword>
<dbReference type="InterPro" id="IPR051393">
    <property type="entry name" value="ABC_transporter_permease"/>
</dbReference>
<dbReference type="EMBL" id="VWXL01000014">
    <property type="protein sequence ID" value="MVB09812.1"/>
    <property type="molecule type" value="Genomic_DNA"/>
</dbReference>
<keyword evidence="6 7" id="KW-0472">Membrane</keyword>
<evidence type="ECO:0000256" key="2">
    <source>
        <dbReference type="ARBA" id="ARBA00022448"/>
    </source>
</evidence>
<accession>A0A6N8HVR7</accession>
<feature type="domain" description="ABC transmembrane type-1" evidence="8">
    <location>
        <begin position="70"/>
        <end position="281"/>
    </location>
</feature>
<feature type="transmembrane region" description="Helical" evidence="7">
    <location>
        <begin position="155"/>
        <end position="180"/>
    </location>
</feature>
<dbReference type="Gene3D" id="1.10.3720.10">
    <property type="entry name" value="MetI-like"/>
    <property type="match status" value="1"/>
</dbReference>
<dbReference type="Pfam" id="PF00528">
    <property type="entry name" value="BPD_transp_1"/>
    <property type="match status" value="1"/>
</dbReference>
<dbReference type="GO" id="GO:0055085">
    <property type="term" value="P:transmembrane transport"/>
    <property type="evidence" value="ECO:0007669"/>
    <property type="project" value="InterPro"/>
</dbReference>
<feature type="transmembrane region" description="Helical" evidence="7">
    <location>
        <begin position="76"/>
        <end position="95"/>
    </location>
</feature>
<dbReference type="Proteomes" id="UP000469440">
    <property type="component" value="Unassembled WGS sequence"/>
</dbReference>
<dbReference type="AlphaFoldDB" id="A0A6N8HVR7"/>
<evidence type="ECO:0000256" key="1">
    <source>
        <dbReference type="ARBA" id="ARBA00004651"/>
    </source>
</evidence>
<keyword evidence="5 7" id="KW-1133">Transmembrane helix</keyword>
<dbReference type="InterPro" id="IPR035906">
    <property type="entry name" value="MetI-like_sf"/>
</dbReference>
<dbReference type="PANTHER" id="PTHR30193:SF41">
    <property type="entry name" value="DIACETYLCHITOBIOSE UPTAKE SYSTEM PERMEASE PROTEIN NGCF"/>
    <property type="match status" value="1"/>
</dbReference>
<evidence type="ECO:0000259" key="8">
    <source>
        <dbReference type="PROSITE" id="PS50928"/>
    </source>
</evidence>
<feature type="transmembrane region" description="Helical" evidence="7">
    <location>
        <begin position="115"/>
        <end position="135"/>
    </location>
</feature>
<evidence type="ECO:0000256" key="7">
    <source>
        <dbReference type="RuleBase" id="RU363032"/>
    </source>
</evidence>
<evidence type="ECO:0000256" key="5">
    <source>
        <dbReference type="ARBA" id="ARBA00022989"/>
    </source>
</evidence>
<evidence type="ECO:0000313" key="9">
    <source>
        <dbReference type="EMBL" id="MVB09812.1"/>
    </source>
</evidence>
<feature type="transmembrane region" description="Helical" evidence="7">
    <location>
        <begin position="267"/>
        <end position="285"/>
    </location>
</feature>
<keyword evidence="2 7" id="KW-0813">Transport</keyword>
<feature type="transmembrane region" description="Helical" evidence="7">
    <location>
        <begin position="12"/>
        <end position="37"/>
    </location>
</feature>
<organism evidence="9 10">
    <name type="scientific">Caproicibacter fermentans</name>
    <dbReference type="NCBI Taxonomy" id="2576756"/>
    <lineage>
        <taxon>Bacteria</taxon>
        <taxon>Bacillati</taxon>
        <taxon>Bacillota</taxon>
        <taxon>Clostridia</taxon>
        <taxon>Eubacteriales</taxon>
        <taxon>Acutalibacteraceae</taxon>
        <taxon>Caproicibacter</taxon>
    </lineage>
</organism>
<proteinExistence type="inferred from homology"/>
<sequence length="292" mass="32213">MRQKKLKNVGTFLIFGGPSLFAFTAVVLIPLAFGLYLTFTNWNMATGTHAFIGLGNYKSILTDKTYLEQLWFTIKYALLTVVISNVGAFSLGLILSKGLKGQTFFRTGFFTPNLIGGLILGYLWQFLFTQVLPFMGQKYGWAIFQTSWLSDTTKAFWALVIVNAWQLMGYLMIVYIAGFVSVPSDILEAAAIDGAGRFRKIISVILPLSVSSIVVCLFLSISRSFLTYDLNLALTNGGPYGSTELASFHIVQKAFLSNEYGMGQAEAVILFIVVAVIALTQSAFMKRLEVEA</sequence>
<dbReference type="CDD" id="cd06261">
    <property type="entry name" value="TM_PBP2"/>
    <property type="match status" value="1"/>
</dbReference>
<keyword evidence="4 7" id="KW-0812">Transmembrane</keyword>
<feature type="transmembrane region" description="Helical" evidence="7">
    <location>
        <begin position="201"/>
        <end position="221"/>
    </location>
</feature>
<keyword evidence="10" id="KW-1185">Reference proteome</keyword>